<keyword evidence="2" id="KW-1185">Reference proteome</keyword>
<gene>
    <name evidence="1" type="ORF">ACFQMN_18365</name>
</gene>
<accession>A0ABW2K7R4</accession>
<proteinExistence type="predicted"/>
<dbReference type="EMBL" id="JBHTBY010000017">
    <property type="protein sequence ID" value="MFC7322834.1"/>
    <property type="molecule type" value="Genomic_DNA"/>
</dbReference>
<evidence type="ECO:0000313" key="1">
    <source>
        <dbReference type="EMBL" id="MFC7322834.1"/>
    </source>
</evidence>
<name>A0ABW2K7R4_9BACI</name>
<comment type="caution">
    <text evidence="1">The sequence shown here is derived from an EMBL/GenBank/DDBJ whole genome shotgun (WGS) entry which is preliminary data.</text>
</comment>
<sequence>MANKTGDILLSHGTLEHTVYLPNELTGEQGSMGILNLFELEEDEDLILGQSVYKDEDHYYEVMKKTGSNDMIHYLNDHIKDIVEMNKVITSKFKLV</sequence>
<evidence type="ECO:0000313" key="2">
    <source>
        <dbReference type="Proteomes" id="UP001596494"/>
    </source>
</evidence>
<protein>
    <submittedName>
        <fullName evidence="1">DUF1428 domain-containing protein</fullName>
    </submittedName>
</protein>
<dbReference type="Proteomes" id="UP001596494">
    <property type="component" value="Unassembled WGS sequence"/>
</dbReference>
<reference evidence="2" key="1">
    <citation type="journal article" date="2019" name="Int. J. Syst. Evol. Microbiol.">
        <title>The Global Catalogue of Microorganisms (GCM) 10K type strain sequencing project: providing services to taxonomists for standard genome sequencing and annotation.</title>
        <authorList>
            <consortium name="The Broad Institute Genomics Platform"/>
            <consortium name="The Broad Institute Genome Sequencing Center for Infectious Disease"/>
            <person name="Wu L."/>
            <person name="Ma J."/>
        </authorList>
    </citation>
    <scope>NUCLEOTIDE SEQUENCE [LARGE SCALE GENOMIC DNA]</scope>
    <source>
        <strain evidence="2">CCUG 73951</strain>
    </source>
</reference>
<organism evidence="1 2">
    <name type="scientific">Halobacillus campisalis</name>
    <dbReference type="NCBI Taxonomy" id="435909"/>
    <lineage>
        <taxon>Bacteria</taxon>
        <taxon>Bacillati</taxon>
        <taxon>Bacillota</taxon>
        <taxon>Bacilli</taxon>
        <taxon>Bacillales</taxon>
        <taxon>Bacillaceae</taxon>
        <taxon>Halobacillus</taxon>
    </lineage>
</organism>
<dbReference type="RefSeq" id="WP_253934140.1">
    <property type="nucleotide sequence ID" value="NZ_JAPVRC010000002.1"/>
</dbReference>